<keyword evidence="2" id="KW-1015">Disulfide bond</keyword>
<dbReference type="SUPFAM" id="SSF54001">
    <property type="entry name" value="Cysteine proteinases"/>
    <property type="match status" value="1"/>
</dbReference>
<dbReference type="PROSITE" id="PS00639">
    <property type="entry name" value="THIOL_PROTEASE_HIS"/>
    <property type="match status" value="1"/>
</dbReference>
<dbReference type="InterPro" id="IPR025660">
    <property type="entry name" value="Pept_his_AS"/>
</dbReference>
<sequence length="495" mass="55973">ILNLWNRNNCPFKNVKIIVFVCQMTTGYRNCNRIVAMASAAIVTFACALQIVIADNGIPDDLAGDYCSKVGCCTERRDEGCSAPILGTLCYCDDFCYVNRTGSEDCCPDFMSFCKHVEAPPPEPIILQPKCSYGEVVNVNCNACRCEKSNGNTTLICNHNECLIDPSLLDMIKIQSRQFGWSARNYSAFWGRTYDEGLKWRLGTLQSPEKILQIVPLKAAFHRDNLKSSYDLRKVWGESITDPIDQGWCGASWAISTVQVITDRFVIMTRGLMSDALSPKHLMSCNNLELQRGCQGGHLTSAWNWIRKFGLVTEECYPWRPWDGRMASCDVTNKRSNNDLNVSCPRSAKTSQLRRVGLMYRVDTEEGIMNEIMNWGSVQAMMKVSKEFFMYESGVYKCSNVTEGSKTGYHSVRIVGWGEEQQNGKNVKYWIVSNSWGRWWGENGYFRILKGTNECHIEDFVVAAMADIGDFCNLADRSYKENASYRLNGTKIDIA</sequence>
<keyword evidence="3" id="KW-0812">Transmembrane</keyword>
<comment type="caution">
    <text evidence="5">The sequence shown here is derived from an EMBL/GenBank/DDBJ whole genome shotgun (WGS) entry which is preliminary data.</text>
</comment>
<keyword evidence="6" id="KW-1185">Reference proteome</keyword>
<keyword evidence="3" id="KW-1133">Transmembrane helix</keyword>
<feature type="non-terminal residue" evidence="5">
    <location>
        <position position="1"/>
    </location>
</feature>
<keyword evidence="3" id="KW-0472">Membrane</keyword>
<dbReference type="InterPro" id="IPR038765">
    <property type="entry name" value="Papain-like_cys_pep_sf"/>
</dbReference>
<dbReference type="SMART" id="SM00645">
    <property type="entry name" value="Pept_C1"/>
    <property type="match status" value="1"/>
</dbReference>
<feature type="domain" description="SMB" evidence="4">
    <location>
        <begin position="69"/>
        <end position="120"/>
    </location>
</feature>
<comment type="similarity">
    <text evidence="1">Belongs to the peptidase C1 family.</text>
</comment>
<dbReference type="InterPro" id="IPR000668">
    <property type="entry name" value="Peptidase_C1A_C"/>
</dbReference>
<dbReference type="AlphaFoldDB" id="A0A6G0YYW8"/>
<protein>
    <submittedName>
        <fullName evidence="5">Putative peptidase C1-like protein F26E4.3</fullName>
    </submittedName>
</protein>
<evidence type="ECO:0000313" key="5">
    <source>
        <dbReference type="EMBL" id="KAF0763111.1"/>
    </source>
</evidence>
<evidence type="ECO:0000256" key="3">
    <source>
        <dbReference type="SAM" id="Phobius"/>
    </source>
</evidence>
<dbReference type="PANTHER" id="PTHR12411">
    <property type="entry name" value="CYSTEINE PROTEASE FAMILY C1-RELATED"/>
    <property type="match status" value="1"/>
</dbReference>
<dbReference type="EMBL" id="VUJU01001964">
    <property type="protein sequence ID" value="KAF0763111.1"/>
    <property type="molecule type" value="Genomic_DNA"/>
</dbReference>
<gene>
    <name evidence="5" type="ORF">FWK35_00016587</name>
</gene>
<feature type="transmembrane region" description="Helical" evidence="3">
    <location>
        <begin position="34"/>
        <end position="53"/>
    </location>
</feature>
<reference evidence="5 6" key="1">
    <citation type="submission" date="2019-08" db="EMBL/GenBank/DDBJ databases">
        <title>Whole genome of Aphis craccivora.</title>
        <authorList>
            <person name="Voronova N.V."/>
            <person name="Shulinski R.S."/>
            <person name="Bandarenka Y.V."/>
            <person name="Zhorov D.G."/>
            <person name="Warner D."/>
        </authorList>
    </citation>
    <scope>NUCLEOTIDE SEQUENCE [LARGE SCALE GENOMIC DNA]</scope>
    <source>
        <strain evidence="5">180601</strain>
        <tissue evidence="5">Whole Body</tissue>
    </source>
</reference>
<name>A0A6G0YYW8_APHCR</name>
<evidence type="ECO:0000256" key="1">
    <source>
        <dbReference type="ARBA" id="ARBA00008455"/>
    </source>
</evidence>
<evidence type="ECO:0000313" key="6">
    <source>
        <dbReference type="Proteomes" id="UP000478052"/>
    </source>
</evidence>
<dbReference type="OrthoDB" id="3789175at2759"/>
<dbReference type="Gene3D" id="3.90.70.10">
    <property type="entry name" value="Cysteine proteinases"/>
    <property type="match status" value="1"/>
</dbReference>
<accession>A0A6G0YYW8</accession>
<dbReference type="PRINTS" id="PR00705">
    <property type="entry name" value="PAPAIN"/>
</dbReference>
<dbReference type="PROSITE" id="PS50958">
    <property type="entry name" value="SMB_2"/>
    <property type="match status" value="1"/>
</dbReference>
<dbReference type="InterPro" id="IPR013128">
    <property type="entry name" value="Peptidase_C1A"/>
</dbReference>
<evidence type="ECO:0000256" key="2">
    <source>
        <dbReference type="ARBA" id="ARBA00023157"/>
    </source>
</evidence>
<dbReference type="GO" id="GO:0006508">
    <property type="term" value="P:proteolysis"/>
    <property type="evidence" value="ECO:0007669"/>
    <property type="project" value="InterPro"/>
</dbReference>
<organism evidence="5 6">
    <name type="scientific">Aphis craccivora</name>
    <name type="common">Cowpea aphid</name>
    <dbReference type="NCBI Taxonomy" id="307492"/>
    <lineage>
        <taxon>Eukaryota</taxon>
        <taxon>Metazoa</taxon>
        <taxon>Ecdysozoa</taxon>
        <taxon>Arthropoda</taxon>
        <taxon>Hexapoda</taxon>
        <taxon>Insecta</taxon>
        <taxon>Pterygota</taxon>
        <taxon>Neoptera</taxon>
        <taxon>Paraneoptera</taxon>
        <taxon>Hemiptera</taxon>
        <taxon>Sternorrhyncha</taxon>
        <taxon>Aphidomorpha</taxon>
        <taxon>Aphidoidea</taxon>
        <taxon>Aphididae</taxon>
        <taxon>Aphidini</taxon>
        <taxon>Aphis</taxon>
        <taxon>Aphis</taxon>
    </lineage>
</organism>
<dbReference type="InterPro" id="IPR001212">
    <property type="entry name" value="Somatomedin_B_dom"/>
</dbReference>
<dbReference type="Pfam" id="PF00112">
    <property type="entry name" value="Peptidase_C1"/>
    <property type="match status" value="1"/>
</dbReference>
<proteinExistence type="inferred from homology"/>
<evidence type="ECO:0000259" key="4">
    <source>
        <dbReference type="PROSITE" id="PS50958"/>
    </source>
</evidence>
<dbReference type="GO" id="GO:0008234">
    <property type="term" value="F:cysteine-type peptidase activity"/>
    <property type="evidence" value="ECO:0007669"/>
    <property type="project" value="InterPro"/>
</dbReference>
<dbReference type="Proteomes" id="UP000478052">
    <property type="component" value="Unassembled WGS sequence"/>
</dbReference>